<reference evidence="3" key="1">
    <citation type="submission" date="2017-01" db="EMBL/GenBank/DDBJ databases">
        <authorList>
            <person name="Varghese N."/>
            <person name="Submissions S."/>
        </authorList>
    </citation>
    <scope>NUCLEOTIDE SEQUENCE [LARGE SCALE GENOMIC DNA]</scope>
    <source>
        <strain evidence="3">DSM 44531</strain>
    </source>
</reference>
<dbReference type="EMBL" id="FTOF01000011">
    <property type="protein sequence ID" value="SIS53272.1"/>
    <property type="molecule type" value="Genomic_DNA"/>
</dbReference>
<accession>A0A1N7JV86</accession>
<dbReference type="RefSeq" id="WP_076599706.1">
    <property type="nucleotide sequence ID" value="NZ_CP046976.1"/>
</dbReference>
<protein>
    <submittedName>
        <fullName evidence="2">Uncharacterized protein</fullName>
    </submittedName>
</protein>
<keyword evidence="1" id="KW-1133">Transmembrane helix</keyword>
<dbReference type="OrthoDB" id="4425034at2"/>
<sequence length="93" mass="10617">MGIETLTVLAQQMNKDAPVGPEFGKAEPIGALIVVSMMAVILLIGWAFHRRYSRFNRRKRFAEERGLDVFDEKAVDEAMEAEGLLDRRKKSFF</sequence>
<keyword evidence="1" id="KW-0812">Transmembrane</keyword>
<keyword evidence="3" id="KW-1185">Reference proteome</keyword>
<keyword evidence="1" id="KW-0472">Membrane</keyword>
<evidence type="ECO:0000313" key="3">
    <source>
        <dbReference type="Proteomes" id="UP000186292"/>
    </source>
</evidence>
<dbReference type="STRING" id="1161099.SAMN05444817_11159"/>
<organism evidence="2 3">
    <name type="scientific">Corynebacterium appendicis CIP 107643</name>
    <dbReference type="NCBI Taxonomy" id="1161099"/>
    <lineage>
        <taxon>Bacteria</taxon>
        <taxon>Bacillati</taxon>
        <taxon>Actinomycetota</taxon>
        <taxon>Actinomycetes</taxon>
        <taxon>Mycobacteriales</taxon>
        <taxon>Corynebacteriaceae</taxon>
        <taxon>Corynebacterium</taxon>
    </lineage>
</organism>
<name>A0A1N7JV86_9CORY</name>
<dbReference type="Proteomes" id="UP000186292">
    <property type="component" value="Unassembled WGS sequence"/>
</dbReference>
<feature type="transmembrane region" description="Helical" evidence="1">
    <location>
        <begin position="29"/>
        <end position="49"/>
    </location>
</feature>
<proteinExistence type="predicted"/>
<evidence type="ECO:0000256" key="1">
    <source>
        <dbReference type="SAM" id="Phobius"/>
    </source>
</evidence>
<evidence type="ECO:0000313" key="2">
    <source>
        <dbReference type="EMBL" id="SIS53272.1"/>
    </source>
</evidence>
<dbReference type="AlphaFoldDB" id="A0A1N7JV86"/>
<gene>
    <name evidence="2" type="ORF">SAMN05444817_11159</name>
</gene>